<name>A0AAE0KMR3_9PEZI</name>
<proteinExistence type="predicted"/>
<accession>A0AAE0KMR3</accession>
<gene>
    <name evidence="2" type="ORF">B0T24DRAFT_506525</name>
</gene>
<feature type="transmembrane region" description="Helical" evidence="1">
    <location>
        <begin position="204"/>
        <end position="227"/>
    </location>
</feature>
<keyword evidence="3" id="KW-1185">Reference proteome</keyword>
<sequence>FAGDEFSNNLFSDLAPLLTLFGEQVTKQFLSMSMGWADNVLLAMGPLGIMTVIVSAIRVGGIKRLKAIVGRARESRSTAEQELLSSTSQDVCELWSGEEIVRLIGNPQGMKCLIVTNEARVYDLKSAIEHKLFRSDMVPPEVTATLTNAAPNLALNVKNANAPGWELWLWAFFGVALQLIAIAIPGVATYHWQWPKAGASVAAYGYPCFAIGTVLVIGGVLGCGHVIEGITTEHVFQPEHRGRKAGMQVLVLQRACTVSDQHFSSYAIFNSPENRTIRT</sequence>
<dbReference type="EMBL" id="JAULSN010000002">
    <property type="protein sequence ID" value="KAK3378991.1"/>
    <property type="molecule type" value="Genomic_DNA"/>
</dbReference>
<feature type="non-terminal residue" evidence="2">
    <location>
        <position position="279"/>
    </location>
</feature>
<evidence type="ECO:0000256" key="1">
    <source>
        <dbReference type="SAM" id="Phobius"/>
    </source>
</evidence>
<keyword evidence="1" id="KW-0812">Transmembrane</keyword>
<feature type="transmembrane region" description="Helical" evidence="1">
    <location>
        <begin position="40"/>
        <end position="61"/>
    </location>
</feature>
<feature type="non-terminal residue" evidence="2">
    <location>
        <position position="1"/>
    </location>
</feature>
<dbReference type="AlphaFoldDB" id="A0AAE0KMR3"/>
<feature type="transmembrane region" description="Helical" evidence="1">
    <location>
        <begin position="167"/>
        <end position="192"/>
    </location>
</feature>
<protein>
    <submittedName>
        <fullName evidence="2">Uncharacterized protein</fullName>
    </submittedName>
</protein>
<reference evidence="2" key="2">
    <citation type="submission" date="2023-06" db="EMBL/GenBank/DDBJ databases">
        <authorList>
            <consortium name="Lawrence Berkeley National Laboratory"/>
            <person name="Haridas S."/>
            <person name="Hensen N."/>
            <person name="Bonometti L."/>
            <person name="Westerberg I."/>
            <person name="Brannstrom I.O."/>
            <person name="Guillou S."/>
            <person name="Cros-Aarteil S."/>
            <person name="Calhoun S."/>
            <person name="Kuo A."/>
            <person name="Mondo S."/>
            <person name="Pangilinan J."/>
            <person name="Riley R."/>
            <person name="Labutti K."/>
            <person name="Andreopoulos B."/>
            <person name="Lipzen A."/>
            <person name="Chen C."/>
            <person name="Yanf M."/>
            <person name="Daum C."/>
            <person name="Ng V."/>
            <person name="Clum A."/>
            <person name="Steindorff A."/>
            <person name="Ohm R."/>
            <person name="Martin F."/>
            <person name="Silar P."/>
            <person name="Natvig D."/>
            <person name="Lalanne C."/>
            <person name="Gautier V."/>
            <person name="Ament-Velasquez S.L."/>
            <person name="Kruys A."/>
            <person name="Hutchinson M.I."/>
            <person name="Powell A.J."/>
            <person name="Barry K."/>
            <person name="Miller A.N."/>
            <person name="Grigoriev I.V."/>
            <person name="Debuchy R."/>
            <person name="Gladieux P."/>
            <person name="Thoren M.H."/>
            <person name="Johannesson H."/>
        </authorList>
    </citation>
    <scope>NUCLEOTIDE SEQUENCE</scope>
    <source>
        <strain evidence="2">CBS 958.72</strain>
    </source>
</reference>
<reference evidence="2" key="1">
    <citation type="journal article" date="2023" name="Mol. Phylogenet. Evol.">
        <title>Genome-scale phylogeny and comparative genomics of the fungal order Sordariales.</title>
        <authorList>
            <person name="Hensen N."/>
            <person name="Bonometti L."/>
            <person name="Westerberg I."/>
            <person name="Brannstrom I.O."/>
            <person name="Guillou S."/>
            <person name="Cros-Aarteil S."/>
            <person name="Calhoun S."/>
            <person name="Haridas S."/>
            <person name="Kuo A."/>
            <person name="Mondo S."/>
            <person name="Pangilinan J."/>
            <person name="Riley R."/>
            <person name="LaButti K."/>
            <person name="Andreopoulos B."/>
            <person name="Lipzen A."/>
            <person name="Chen C."/>
            <person name="Yan M."/>
            <person name="Daum C."/>
            <person name="Ng V."/>
            <person name="Clum A."/>
            <person name="Steindorff A."/>
            <person name="Ohm R.A."/>
            <person name="Martin F."/>
            <person name="Silar P."/>
            <person name="Natvig D.O."/>
            <person name="Lalanne C."/>
            <person name="Gautier V."/>
            <person name="Ament-Velasquez S.L."/>
            <person name="Kruys A."/>
            <person name="Hutchinson M.I."/>
            <person name="Powell A.J."/>
            <person name="Barry K."/>
            <person name="Miller A.N."/>
            <person name="Grigoriev I.V."/>
            <person name="Debuchy R."/>
            <person name="Gladieux P."/>
            <person name="Hiltunen Thoren M."/>
            <person name="Johannesson H."/>
        </authorList>
    </citation>
    <scope>NUCLEOTIDE SEQUENCE</scope>
    <source>
        <strain evidence="2">CBS 958.72</strain>
    </source>
</reference>
<evidence type="ECO:0000313" key="2">
    <source>
        <dbReference type="EMBL" id="KAK3378991.1"/>
    </source>
</evidence>
<comment type="caution">
    <text evidence="2">The sequence shown here is derived from an EMBL/GenBank/DDBJ whole genome shotgun (WGS) entry which is preliminary data.</text>
</comment>
<keyword evidence="1" id="KW-1133">Transmembrane helix</keyword>
<organism evidence="2 3">
    <name type="scientific">Lasiosphaeria ovina</name>
    <dbReference type="NCBI Taxonomy" id="92902"/>
    <lineage>
        <taxon>Eukaryota</taxon>
        <taxon>Fungi</taxon>
        <taxon>Dikarya</taxon>
        <taxon>Ascomycota</taxon>
        <taxon>Pezizomycotina</taxon>
        <taxon>Sordariomycetes</taxon>
        <taxon>Sordariomycetidae</taxon>
        <taxon>Sordariales</taxon>
        <taxon>Lasiosphaeriaceae</taxon>
        <taxon>Lasiosphaeria</taxon>
    </lineage>
</organism>
<evidence type="ECO:0000313" key="3">
    <source>
        <dbReference type="Proteomes" id="UP001287356"/>
    </source>
</evidence>
<dbReference type="Proteomes" id="UP001287356">
    <property type="component" value="Unassembled WGS sequence"/>
</dbReference>
<keyword evidence="1" id="KW-0472">Membrane</keyword>